<keyword evidence="1" id="KW-1133">Transmembrane helix</keyword>
<feature type="transmembrane region" description="Helical" evidence="1">
    <location>
        <begin position="12"/>
        <end position="31"/>
    </location>
</feature>
<protein>
    <submittedName>
        <fullName evidence="2">Uncharacterized protein</fullName>
    </submittedName>
</protein>
<name>A0A485M2L1_9ZZZZ</name>
<accession>A0A485M2L1</accession>
<gene>
    <name evidence="2" type="ORF">SCFA_370006</name>
</gene>
<dbReference type="EMBL" id="CAADRM010000100">
    <property type="protein sequence ID" value="VFU14953.1"/>
    <property type="molecule type" value="Genomic_DNA"/>
</dbReference>
<evidence type="ECO:0000256" key="1">
    <source>
        <dbReference type="SAM" id="Phobius"/>
    </source>
</evidence>
<evidence type="ECO:0000313" key="2">
    <source>
        <dbReference type="EMBL" id="VFU14953.1"/>
    </source>
</evidence>
<sequence>MNRVYKIKKNLQIPMILATLLSIPIFVDVILSGFELSILLMALALMILFYILTLNNLLRKVRITDSAVTIGGILGPRKIPIGDIVRLDGITMGSRQFISLTTNKRSFLIPNSFAGFQDIISDLESLVHTEVSGSGLSALKEHVIVRRSDITGAWITVILLFIIIIIRFFPR</sequence>
<feature type="transmembrane region" description="Helical" evidence="1">
    <location>
        <begin position="150"/>
        <end position="169"/>
    </location>
</feature>
<reference evidence="2" key="1">
    <citation type="submission" date="2019-03" db="EMBL/GenBank/DDBJ databases">
        <authorList>
            <person name="Hao L."/>
        </authorList>
    </citation>
    <scope>NUCLEOTIDE SEQUENCE</scope>
</reference>
<proteinExistence type="predicted"/>
<keyword evidence="1" id="KW-0812">Transmembrane</keyword>
<dbReference type="AlphaFoldDB" id="A0A485M2L1"/>
<feature type="transmembrane region" description="Helical" evidence="1">
    <location>
        <begin position="37"/>
        <end position="58"/>
    </location>
</feature>
<keyword evidence="1" id="KW-0472">Membrane</keyword>
<organism evidence="2">
    <name type="scientific">anaerobic digester metagenome</name>
    <dbReference type="NCBI Taxonomy" id="1263854"/>
    <lineage>
        <taxon>unclassified sequences</taxon>
        <taxon>metagenomes</taxon>
        <taxon>ecological metagenomes</taxon>
    </lineage>
</organism>